<reference evidence="3 4" key="1">
    <citation type="submission" date="2021-02" db="EMBL/GenBank/DDBJ databases">
        <title>Lysobacter arenosi sp. nov., isolated from soil of gangwondo yeongwol, south Korea.</title>
        <authorList>
            <person name="Kim K.R."/>
            <person name="Kim K.H."/>
            <person name="Jeon C.O."/>
        </authorList>
    </citation>
    <scope>NUCLEOTIDE SEQUENCE [LARGE SCALE GENOMIC DNA]</scope>
    <source>
        <strain evidence="3 4">R7</strain>
    </source>
</reference>
<dbReference type="Pfam" id="PF04230">
    <property type="entry name" value="PS_pyruv_trans"/>
    <property type="match status" value="1"/>
</dbReference>
<dbReference type="InterPro" id="IPR007345">
    <property type="entry name" value="Polysacch_pyruvyl_Trfase"/>
</dbReference>
<name>A0ABX7RG11_9GAMM</name>
<evidence type="ECO:0000256" key="1">
    <source>
        <dbReference type="SAM" id="MobiDB-lite"/>
    </source>
</evidence>
<organism evidence="3 4">
    <name type="scientific">Lysobacter arenosi</name>
    <dbReference type="NCBI Taxonomy" id="2795387"/>
    <lineage>
        <taxon>Bacteria</taxon>
        <taxon>Pseudomonadati</taxon>
        <taxon>Pseudomonadota</taxon>
        <taxon>Gammaproteobacteria</taxon>
        <taxon>Lysobacterales</taxon>
        <taxon>Lysobacteraceae</taxon>
        <taxon>Lysobacter</taxon>
    </lineage>
</organism>
<protein>
    <submittedName>
        <fullName evidence="3">Polysaccharide pyruvyl transferase family protein</fullName>
    </submittedName>
</protein>
<keyword evidence="4" id="KW-1185">Reference proteome</keyword>
<evidence type="ECO:0000313" key="4">
    <source>
        <dbReference type="Proteomes" id="UP000663400"/>
    </source>
</evidence>
<dbReference type="Proteomes" id="UP000663400">
    <property type="component" value="Chromosome"/>
</dbReference>
<sequence>MTDALRVGFTGYYGMRNFGDDLFGVLCSTASRLYWNAEPTLVGPTLVDLEGGSTWPRRFPLDLYGASGAAGKCSRLLSFARGVHGNDVLVMGGGSVITARESFRKPLMLWANRQRGLQLAAVGVSIGPFADRADEAIVAEYARHFSYLSVRDRRSYELALTLGLDRVTHHGRDLAGLLSLLVPTRSARIGMRADHGGPLHIGIAPCRYSPRPDHPAPTMDAWQDAMIEALATIALHTPLQVEVFSLNGHPHHGDQALAEDIQSRLRARGIDADLCLYRGDDPLAIVRDICRCDAFISARLHGAIVAYLCGVPFTIIDYHPKCRDFADDVGLPPQLRVSGELHGSDELVAAITTMLNDPDAQPALSPSVYAQQAQDIFQCAPWSSNQRARPNRGVDLRSGSAPGTHGMVP</sequence>
<accession>A0ABX7RG11</accession>
<proteinExistence type="predicted"/>
<dbReference type="EMBL" id="CP071517">
    <property type="protein sequence ID" value="QSX75806.1"/>
    <property type="molecule type" value="Genomic_DNA"/>
</dbReference>
<keyword evidence="3" id="KW-0808">Transferase</keyword>
<gene>
    <name evidence="3" type="ORF">HIV01_004595</name>
</gene>
<dbReference type="PANTHER" id="PTHR36836">
    <property type="entry name" value="COLANIC ACID BIOSYNTHESIS PROTEIN WCAK"/>
    <property type="match status" value="1"/>
</dbReference>
<evidence type="ECO:0000259" key="2">
    <source>
        <dbReference type="Pfam" id="PF04230"/>
    </source>
</evidence>
<dbReference type="GO" id="GO:0016740">
    <property type="term" value="F:transferase activity"/>
    <property type="evidence" value="ECO:0007669"/>
    <property type="project" value="UniProtKB-KW"/>
</dbReference>
<evidence type="ECO:0000313" key="3">
    <source>
        <dbReference type="EMBL" id="QSX75806.1"/>
    </source>
</evidence>
<feature type="domain" description="Polysaccharide pyruvyl transferase" evidence="2">
    <location>
        <begin position="67"/>
        <end position="319"/>
    </location>
</feature>
<dbReference type="PANTHER" id="PTHR36836:SF1">
    <property type="entry name" value="COLANIC ACID BIOSYNTHESIS PROTEIN WCAK"/>
    <property type="match status" value="1"/>
</dbReference>
<feature type="region of interest" description="Disordered" evidence="1">
    <location>
        <begin position="384"/>
        <end position="409"/>
    </location>
</feature>
<dbReference type="RefSeq" id="WP_200605165.1">
    <property type="nucleotide sequence ID" value="NZ_CP071517.1"/>
</dbReference>